<evidence type="ECO:0000313" key="1">
    <source>
        <dbReference type="EMBL" id="EME48886.1"/>
    </source>
</evidence>
<organism evidence="1 2">
    <name type="scientific">Dothistroma septosporum (strain NZE10 / CBS 128990)</name>
    <name type="common">Red band needle blight fungus</name>
    <name type="synonym">Mycosphaerella pini</name>
    <dbReference type="NCBI Taxonomy" id="675120"/>
    <lineage>
        <taxon>Eukaryota</taxon>
        <taxon>Fungi</taxon>
        <taxon>Dikarya</taxon>
        <taxon>Ascomycota</taxon>
        <taxon>Pezizomycotina</taxon>
        <taxon>Dothideomycetes</taxon>
        <taxon>Dothideomycetidae</taxon>
        <taxon>Mycosphaerellales</taxon>
        <taxon>Mycosphaerellaceae</taxon>
        <taxon>Dothistroma</taxon>
    </lineage>
</organism>
<keyword evidence="2" id="KW-1185">Reference proteome</keyword>
<sequence length="155" mass="16693">MSSQPALVLIHGPWHQPLHYNTVVEKLRGQGSDVNAPAMASAADTAVRNVFETDVGIARKAIKSFADAHDGGVYGSEAVAELCEEAEGEAGAARVLHLYVAAFTFEKSMSLTNPGTTPHALDVEDGLPHHLEPYDRFYAKTPRSVARKTISQLKP</sequence>
<dbReference type="Proteomes" id="UP000016933">
    <property type="component" value="Unassembled WGS sequence"/>
</dbReference>
<dbReference type="InterPro" id="IPR052897">
    <property type="entry name" value="Sec-Metab_Biosynth_Hydrolase"/>
</dbReference>
<dbReference type="STRING" id="675120.N1PZD5"/>
<evidence type="ECO:0000313" key="2">
    <source>
        <dbReference type="Proteomes" id="UP000016933"/>
    </source>
</evidence>
<protein>
    <submittedName>
        <fullName evidence="1">Uncharacterized protein</fullName>
    </submittedName>
</protein>
<dbReference type="OrthoDB" id="408373at2759"/>
<dbReference type="eggNOG" id="ENOG502RH7E">
    <property type="taxonomic scope" value="Eukaryota"/>
</dbReference>
<proteinExistence type="predicted"/>
<accession>N1PZD5</accession>
<name>N1PZD5_DOTSN</name>
<dbReference type="HOGENOM" id="CLU_1695417_0_0_1"/>
<dbReference type="PANTHER" id="PTHR37017:SF11">
    <property type="entry name" value="ESTERASE_LIPASE_THIOESTERASE DOMAIN-CONTAINING PROTEIN"/>
    <property type="match status" value="1"/>
</dbReference>
<gene>
    <name evidence="1" type="ORF">DOTSEDRAFT_76383</name>
</gene>
<reference evidence="2" key="1">
    <citation type="journal article" date="2012" name="PLoS Genet.">
        <title>The genomes of the fungal plant pathogens Cladosporium fulvum and Dothistroma septosporum reveal adaptation to different hosts and lifestyles but also signatures of common ancestry.</title>
        <authorList>
            <person name="de Wit P.J.G.M."/>
            <person name="van der Burgt A."/>
            <person name="Oekmen B."/>
            <person name="Stergiopoulos I."/>
            <person name="Abd-Elsalam K.A."/>
            <person name="Aerts A.L."/>
            <person name="Bahkali A.H."/>
            <person name="Beenen H.G."/>
            <person name="Chettri P."/>
            <person name="Cox M.P."/>
            <person name="Datema E."/>
            <person name="de Vries R.P."/>
            <person name="Dhillon B."/>
            <person name="Ganley A.R."/>
            <person name="Griffiths S.A."/>
            <person name="Guo Y."/>
            <person name="Hamelin R.C."/>
            <person name="Henrissat B."/>
            <person name="Kabir M.S."/>
            <person name="Jashni M.K."/>
            <person name="Kema G."/>
            <person name="Klaubauf S."/>
            <person name="Lapidus A."/>
            <person name="Levasseur A."/>
            <person name="Lindquist E."/>
            <person name="Mehrabi R."/>
            <person name="Ohm R.A."/>
            <person name="Owen T.J."/>
            <person name="Salamov A."/>
            <person name="Schwelm A."/>
            <person name="Schijlen E."/>
            <person name="Sun H."/>
            <person name="van den Burg H.A."/>
            <person name="van Ham R.C.H.J."/>
            <person name="Zhang S."/>
            <person name="Goodwin S.B."/>
            <person name="Grigoriev I.V."/>
            <person name="Collemare J."/>
            <person name="Bradshaw R.E."/>
        </authorList>
    </citation>
    <scope>NUCLEOTIDE SEQUENCE [LARGE SCALE GENOMIC DNA]</scope>
    <source>
        <strain evidence="2">NZE10 / CBS 128990</strain>
    </source>
</reference>
<dbReference type="AlphaFoldDB" id="N1PZD5"/>
<reference evidence="1 2" key="2">
    <citation type="journal article" date="2012" name="PLoS Pathog.">
        <title>Diverse lifestyles and strategies of plant pathogenesis encoded in the genomes of eighteen Dothideomycetes fungi.</title>
        <authorList>
            <person name="Ohm R.A."/>
            <person name="Feau N."/>
            <person name="Henrissat B."/>
            <person name="Schoch C.L."/>
            <person name="Horwitz B.A."/>
            <person name="Barry K.W."/>
            <person name="Condon B.J."/>
            <person name="Copeland A.C."/>
            <person name="Dhillon B."/>
            <person name="Glaser F."/>
            <person name="Hesse C.N."/>
            <person name="Kosti I."/>
            <person name="LaButti K."/>
            <person name="Lindquist E.A."/>
            <person name="Lucas S."/>
            <person name="Salamov A.A."/>
            <person name="Bradshaw R.E."/>
            <person name="Ciuffetti L."/>
            <person name="Hamelin R.C."/>
            <person name="Kema G.H.J."/>
            <person name="Lawrence C."/>
            <person name="Scott J.A."/>
            <person name="Spatafora J.W."/>
            <person name="Turgeon B.G."/>
            <person name="de Wit P.J.G.M."/>
            <person name="Zhong S."/>
            <person name="Goodwin S.B."/>
            <person name="Grigoriev I.V."/>
        </authorList>
    </citation>
    <scope>NUCLEOTIDE SEQUENCE [LARGE SCALE GENOMIC DNA]</scope>
    <source>
        <strain evidence="2">NZE10 / CBS 128990</strain>
    </source>
</reference>
<dbReference type="EMBL" id="KB446535">
    <property type="protein sequence ID" value="EME48886.1"/>
    <property type="molecule type" value="Genomic_DNA"/>
</dbReference>
<dbReference type="PANTHER" id="PTHR37017">
    <property type="entry name" value="AB HYDROLASE-1 DOMAIN-CONTAINING PROTEIN-RELATED"/>
    <property type="match status" value="1"/>
</dbReference>